<protein>
    <submittedName>
        <fullName evidence="1">Uncharacterized protein</fullName>
    </submittedName>
</protein>
<dbReference type="EMBL" id="JAINWA010000003">
    <property type="protein sequence ID" value="MCD1656041.1"/>
    <property type="molecule type" value="Genomic_DNA"/>
</dbReference>
<dbReference type="AlphaFoldDB" id="A0AAE3EKR0"/>
<reference evidence="1" key="1">
    <citation type="submission" date="2021-08" db="EMBL/GenBank/DDBJ databases">
        <title>Comparative analyses of Brucepasteria parasyntrophica and Teretinema zuelzerae.</title>
        <authorList>
            <person name="Song Y."/>
            <person name="Brune A."/>
        </authorList>
    </citation>
    <scope>NUCLEOTIDE SEQUENCE</scope>
    <source>
        <strain evidence="1">DSM 1903</strain>
    </source>
</reference>
<comment type="caution">
    <text evidence="1">The sequence shown here is derived from an EMBL/GenBank/DDBJ whole genome shotgun (WGS) entry which is preliminary data.</text>
</comment>
<proteinExistence type="predicted"/>
<dbReference type="RefSeq" id="WP_230758363.1">
    <property type="nucleotide sequence ID" value="NZ_JAINWA010000003.1"/>
</dbReference>
<organism evidence="1 2">
    <name type="scientific">Teretinema zuelzerae</name>
    <dbReference type="NCBI Taxonomy" id="156"/>
    <lineage>
        <taxon>Bacteria</taxon>
        <taxon>Pseudomonadati</taxon>
        <taxon>Spirochaetota</taxon>
        <taxon>Spirochaetia</taxon>
        <taxon>Spirochaetales</taxon>
        <taxon>Treponemataceae</taxon>
        <taxon>Teretinema</taxon>
    </lineage>
</organism>
<dbReference type="Proteomes" id="UP001198163">
    <property type="component" value="Unassembled WGS sequence"/>
</dbReference>
<gene>
    <name evidence="1" type="ORF">K7J14_15180</name>
</gene>
<name>A0AAE3EKR0_9SPIR</name>
<accession>A0AAE3EKR0</accession>
<keyword evidence="2" id="KW-1185">Reference proteome</keyword>
<sequence>MKVLMKPDDSWTILCERRGKKIFNEKPLLYYLYITNDNKYVECQPLYDEESMYYSGGPTEYVEVDKDYVIERYPSIFNS</sequence>
<evidence type="ECO:0000313" key="2">
    <source>
        <dbReference type="Proteomes" id="UP001198163"/>
    </source>
</evidence>
<evidence type="ECO:0000313" key="1">
    <source>
        <dbReference type="EMBL" id="MCD1656041.1"/>
    </source>
</evidence>